<comment type="caution">
    <text evidence="1">The sequence shown here is derived from an EMBL/GenBank/DDBJ whole genome shotgun (WGS) entry which is preliminary data.</text>
</comment>
<reference evidence="1 2" key="1">
    <citation type="submission" date="2015-01" db="EMBL/GenBank/DDBJ databases">
        <title>Evolution of Trichinella species and genotypes.</title>
        <authorList>
            <person name="Korhonen P.K."/>
            <person name="Edoardo P."/>
            <person name="Giuseppe L.R."/>
            <person name="Gasser R.B."/>
        </authorList>
    </citation>
    <scope>NUCLEOTIDE SEQUENCE [LARGE SCALE GENOMIC DNA]</scope>
    <source>
        <strain evidence="1">ISS588</strain>
    </source>
</reference>
<dbReference type="AlphaFoldDB" id="A0A0V1GYX8"/>
<evidence type="ECO:0000313" key="2">
    <source>
        <dbReference type="Proteomes" id="UP000054805"/>
    </source>
</evidence>
<keyword evidence="2" id="KW-1185">Reference proteome</keyword>
<dbReference type="Proteomes" id="UP000054805">
    <property type="component" value="Unassembled WGS sequence"/>
</dbReference>
<protein>
    <recommendedName>
        <fullName evidence="3">FLYWCH-type domain-containing protein</fullName>
    </recommendedName>
</protein>
<proteinExistence type="predicted"/>
<organism evidence="1 2">
    <name type="scientific">Trichinella pseudospiralis</name>
    <name type="common">Parasitic roundworm</name>
    <dbReference type="NCBI Taxonomy" id="6337"/>
    <lineage>
        <taxon>Eukaryota</taxon>
        <taxon>Metazoa</taxon>
        <taxon>Ecdysozoa</taxon>
        <taxon>Nematoda</taxon>
        <taxon>Enoplea</taxon>
        <taxon>Dorylaimia</taxon>
        <taxon>Trichinellida</taxon>
        <taxon>Trichinellidae</taxon>
        <taxon>Trichinella</taxon>
    </lineage>
</organism>
<evidence type="ECO:0000313" key="1">
    <source>
        <dbReference type="EMBL" id="KRZ03237.1"/>
    </source>
</evidence>
<name>A0A0V1GYX8_TRIPS</name>
<accession>A0A0V1GYX8</accession>
<evidence type="ECO:0008006" key="3">
    <source>
        <dbReference type="Google" id="ProtNLM"/>
    </source>
</evidence>
<gene>
    <name evidence="1" type="ORF">T4B_11304</name>
</gene>
<dbReference type="EMBL" id="JYDS01000538">
    <property type="protein sequence ID" value="KRZ03237.1"/>
    <property type="molecule type" value="Genomic_DNA"/>
</dbReference>
<sequence>MQIFMMADIAELRLVTNRRGGTSLVYEGRSYKLRYRQTGENGGYSKVCFLKILNMYLVIKNYFCFGRTKKGCKDGLSTNLDVTAVLRQTSHSKNCPVDEDIAYQMENRAMLKKRSAEEAKTMPQIYDEEAAAANAEPPTSGQFLFFREVRSAMYKQRANRFPRLPRDRQDLVLAPEFTRTKSGKAFLLTQSASQSTSWSSRPPITLDCWQHENLGHGWYI</sequence>